<feature type="domain" description="Trimeric autotransporter adhesin YadA-like head" evidence="12">
    <location>
        <begin position="220"/>
        <end position="246"/>
    </location>
</feature>
<feature type="domain" description="Trimeric autotransporter adhesin YadA-like head" evidence="12">
    <location>
        <begin position="499"/>
        <end position="525"/>
    </location>
</feature>
<evidence type="ECO:0000256" key="5">
    <source>
        <dbReference type="ARBA" id="ARBA00022452"/>
    </source>
</evidence>
<feature type="domain" description="Trimeric autotransporter adhesin YadA-like stalk" evidence="13">
    <location>
        <begin position="1337"/>
        <end position="1373"/>
    </location>
</feature>
<dbReference type="Pfam" id="PF05658">
    <property type="entry name" value="YadA_head"/>
    <property type="match status" value="8"/>
</dbReference>
<feature type="domain" description="Trimeric autotransporter adhesin YadA-like stalk" evidence="13">
    <location>
        <begin position="714"/>
        <end position="756"/>
    </location>
</feature>
<comment type="similarity">
    <text evidence="3">Belongs to the autotransporter-2 (AT-2) (TC 1.B.40) family.</text>
</comment>
<keyword evidence="10" id="KW-0998">Cell outer membrane</keyword>
<dbReference type="Gene3D" id="6.10.250.2040">
    <property type="match status" value="1"/>
</dbReference>
<evidence type="ECO:0000256" key="7">
    <source>
        <dbReference type="ARBA" id="ARBA00022729"/>
    </source>
</evidence>
<dbReference type="InterPro" id="IPR011049">
    <property type="entry name" value="Serralysin-like_metalloprot_C"/>
</dbReference>
<dbReference type="InterPro" id="IPR045584">
    <property type="entry name" value="Pilin-like"/>
</dbReference>
<feature type="domain" description="Trimeric autotransporter adhesin YadA-like stalk" evidence="13">
    <location>
        <begin position="639"/>
        <end position="681"/>
    </location>
</feature>
<dbReference type="GO" id="GO:0015031">
    <property type="term" value="P:protein transport"/>
    <property type="evidence" value="ECO:0007669"/>
    <property type="project" value="UniProtKB-KW"/>
</dbReference>
<sequence>MVLGDSGEASASNAIAIGTNAKASVANSVALGNGATTEAVVGTTQATIAGKSYSFAGAAPTGTLSLGAAATTDSGGNAVASVERTITHVAAGRLAVTSTDAVNGSQLNATNQALGELSEGVQALGDLSDGAVVYDRSDDGTLNEGSITLAGDAGTRITNLTDATLSTDSTDAVTGRQLNATNVRVTQNEGDIANLTTNLGDIAADSIYYQANSSASGASASGTDSLAMGPAAVSSATNGVAIGNGAKASVANSVALGNGATTEAAVATTTATVAGTDYALAGSSPTGTVSVGTSGSERTITHVAAGRLSATSTDAVNGSQLHATNQALGDLADGAVVYDRGTGGTLNEGSITLAGDAGTRITNLTDATLSTDSTDAVTGRQLNATNARVSQNEGDITNLTSNLGDLAAGAVVYDRSDDGTLNEGSITLAGDAGTRITNLTDATLSTDSTDAVTGRQLNATNVRVTQNEGDITNLTTNLGDIAADSAYYQAKSSGSGAGASGTDSLAMGPAAVSSATNGVAIGNGAKASVANSVALGNGATTEAAVATTTATVAGTDYALAGSSPTGTVSVGTSGSERTITHVAAGRLSATSTDAVNGSQLHATNQALGDLAEGAVVYDRGTGGTLNEGSITLAGDTGTRITNLTDATLSTDSTDAVTGRQLNATNARVSQNEGDITNLTTNLGNLAEGAVVYDRGTGGTLNEGSITLAGDAGTRITNLTDATLSTDSTDAVTGRQLNATNVRVTQNEGDVANLTTNLGDIAADSIYYQAKSSGSGASASGTDSLAMGPAAVSSATNAVSIGNGASSSVFGGVALGSGAIANREVAKVSGQIVVGNATIQYNTSDADLMGAVSVGRDGEYRQLINIADGIEDHDAVTMRQLKGAVGSLSDTGSLYFHANGGGEVDALATGEGSIAIGPDTTVNGDDAIGMGVSAKVEIGAAGAVAIGDQSHTLLEDAIAVGSTAVSSGEQAMALGAGASANQAMDVALGAQSTSQEAIGTESGIIFCEQHEYAGTNPIATVSIGDEGQERTLTHLAAGRISATSTDAVNGSQLHATNKALEEVVAYDHFNDGSVDWNHVTLKSPGRAFGGTVLGNIADGSLSDTSLEAVNGSQLHATNGRLTNLEGDVGDIQTTLDSLGGGSGNPAQNVVQYDPDSNQGKITLAGADGGTVISNLAEGDIHQGSTDAVNGGQIWDLMEDIGDLALSGQDTKYFQANSQGDAATTSAADTVAIGGGAKAQAEGGVALGDGAVADREGMKGEEEAFSHVAVESSKGAVAVGSEGGERQITHVAGGTEDTDAVNVRQLSAVQEGAVNYDRSEDGSVDYHSVSLGNGSGPTQLHNVAAGSAPTDAVNMSQLNELNRKFTSDYNQLDHKIDEVERDASAGIAALAAMGDAPYVAGKLTYHVGTGYYNGESALGVSVRRTADTGRWSVGMGIGASHGGPTIGLGISGVID</sequence>
<feature type="domain" description="Trimeric autotransporter adhesin YadA-like stalk" evidence="13">
    <location>
        <begin position="156"/>
        <end position="198"/>
    </location>
</feature>
<feature type="domain" description="Trimeric autotransporter adhesin YadA-like stalk" evidence="13">
    <location>
        <begin position="1171"/>
        <end position="1201"/>
    </location>
</feature>
<evidence type="ECO:0000256" key="3">
    <source>
        <dbReference type="ARBA" id="ARBA00005848"/>
    </source>
</evidence>
<keyword evidence="8" id="KW-0653">Protein transport</keyword>
<dbReference type="Gene3D" id="2.150.10.10">
    <property type="entry name" value="Serralysin-like metalloprotease, C-terminal"/>
    <property type="match status" value="9"/>
</dbReference>
<feature type="domain" description="Trimeric autotransporter adhesin YadA-like stalk" evidence="13">
    <location>
        <begin position="86"/>
        <end position="115"/>
    </location>
</feature>
<evidence type="ECO:0000259" key="12">
    <source>
        <dbReference type="Pfam" id="PF05658"/>
    </source>
</evidence>
<dbReference type="GO" id="GO:0009986">
    <property type="term" value="C:cell surface"/>
    <property type="evidence" value="ECO:0007669"/>
    <property type="project" value="UniProtKB-SubCell"/>
</dbReference>
<dbReference type="Gene3D" id="1.20.5.170">
    <property type="match status" value="6"/>
</dbReference>
<evidence type="ECO:0000256" key="6">
    <source>
        <dbReference type="ARBA" id="ARBA00022692"/>
    </source>
</evidence>
<evidence type="ECO:0000259" key="11">
    <source>
        <dbReference type="Pfam" id="PF03895"/>
    </source>
</evidence>
<feature type="domain" description="Trimeric autotransporter adhesin YadA-like stalk" evidence="13">
    <location>
        <begin position="360"/>
        <end position="403"/>
    </location>
</feature>
<evidence type="ECO:0000256" key="8">
    <source>
        <dbReference type="ARBA" id="ARBA00022927"/>
    </source>
</evidence>
<evidence type="ECO:0000259" key="13">
    <source>
        <dbReference type="Pfam" id="PF05662"/>
    </source>
</evidence>
<keyword evidence="5" id="KW-1134">Transmembrane beta strand</keyword>
<feature type="domain" description="Trimeric autotransporter adhesin YadA-like head" evidence="12">
    <location>
        <begin position="907"/>
        <end position="927"/>
    </location>
</feature>
<reference evidence="14" key="1">
    <citation type="submission" date="2022-06" db="EMBL/GenBank/DDBJ databases">
        <title>A novel DMS-producing enzyme.</title>
        <authorList>
            <person name="Zhang Y."/>
        </authorList>
    </citation>
    <scope>NUCLEOTIDE SEQUENCE</scope>
    <source>
        <strain evidence="14">RT37</strain>
    </source>
</reference>
<protein>
    <submittedName>
        <fullName evidence="14">YadA-like family protein</fullName>
    </submittedName>
</protein>
<dbReference type="InterPro" id="IPR008640">
    <property type="entry name" value="Adhesin_Head_dom"/>
</dbReference>
<feature type="domain" description="Trimeric autotransporter adhesin YadA-like stalk" evidence="13">
    <location>
        <begin position="1285"/>
        <end position="1319"/>
    </location>
</feature>
<gene>
    <name evidence="14" type="ORF">NFG58_16845</name>
</gene>
<keyword evidence="6" id="KW-0812">Transmembrane</keyword>
<feature type="domain" description="Trimeric autotransporter adhesin YadA-like head" evidence="12">
    <location>
        <begin position="941"/>
        <end position="961"/>
    </location>
</feature>
<dbReference type="SUPFAM" id="SSF101967">
    <property type="entry name" value="Adhesin YadA, collagen-binding domain"/>
    <property type="match status" value="7"/>
</dbReference>
<evidence type="ECO:0000256" key="10">
    <source>
        <dbReference type="ARBA" id="ARBA00023237"/>
    </source>
</evidence>
<feature type="domain" description="Trimeric autotransporter adhesin YadA-like stalk" evidence="13">
    <location>
        <begin position="1094"/>
        <end position="1124"/>
    </location>
</feature>
<feature type="domain" description="Trimeric autotransporter adhesin YadA-like stalk" evidence="13">
    <location>
        <begin position="861"/>
        <end position="900"/>
    </location>
</feature>
<proteinExistence type="inferred from homology"/>
<evidence type="ECO:0000256" key="4">
    <source>
        <dbReference type="ARBA" id="ARBA00022448"/>
    </source>
</evidence>
<dbReference type="SUPFAM" id="SSF54523">
    <property type="entry name" value="Pili subunits"/>
    <property type="match status" value="1"/>
</dbReference>
<dbReference type="InterPro" id="IPR005594">
    <property type="entry name" value="YadA_C"/>
</dbReference>
<feature type="domain" description="Trimeric autotransporter adhesin YadA-like stalk" evidence="13">
    <location>
        <begin position="435"/>
        <end position="478"/>
    </location>
</feature>
<dbReference type="Gene3D" id="3.30.1300.30">
    <property type="entry name" value="GSPII I/J protein-like"/>
    <property type="match status" value="1"/>
</dbReference>
<keyword evidence="4" id="KW-0813">Transport</keyword>
<feature type="domain" description="Trimeric autotransporter adhesin YadA-like head" evidence="12">
    <location>
        <begin position="9"/>
        <end position="35"/>
    </location>
</feature>
<feature type="domain" description="Trimeric autotransporter adhesin YadA-like head" evidence="12">
    <location>
        <begin position="966"/>
        <end position="991"/>
    </location>
</feature>
<organism evidence="14">
    <name type="scientific">Halomonas sp. RT37</name>
    <dbReference type="NCBI Taxonomy" id="2950872"/>
    <lineage>
        <taxon>Bacteria</taxon>
        <taxon>Pseudomonadati</taxon>
        <taxon>Pseudomonadota</taxon>
        <taxon>Gammaproteobacteria</taxon>
        <taxon>Oceanospirillales</taxon>
        <taxon>Halomonadaceae</taxon>
        <taxon>Halomonas</taxon>
    </lineage>
</organism>
<dbReference type="GO" id="GO:0009279">
    <property type="term" value="C:cell outer membrane"/>
    <property type="evidence" value="ECO:0007669"/>
    <property type="project" value="UniProtKB-SubCell"/>
</dbReference>
<comment type="subcellular location">
    <subcellularLocation>
        <location evidence="2">Cell outer membrane</location>
    </subcellularLocation>
    <subcellularLocation>
        <location evidence="1">Cell surface</location>
    </subcellularLocation>
</comment>
<feature type="domain" description="Trimeric autotransporter adhesin YadA-like stalk" evidence="13">
    <location>
        <begin position="1031"/>
        <end position="1059"/>
    </location>
</feature>
<dbReference type="InterPro" id="IPR008635">
    <property type="entry name" value="Coiled_stalk_dom"/>
</dbReference>
<evidence type="ECO:0000313" key="14">
    <source>
        <dbReference type="EMBL" id="XBO70269.1"/>
    </source>
</evidence>
<dbReference type="Pfam" id="PF03895">
    <property type="entry name" value="YadA_anchor"/>
    <property type="match status" value="1"/>
</dbReference>
<keyword evidence="7" id="KW-0732">Signal</keyword>
<feature type="domain" description="Trimeric autotransporter adhesin YadA-like head" evidence="12">
    <location>
        <begin position="1225"/>
        <end position="1249"/>
    </location>
</feature>
<dbReference type="Pfam" id="PF05662">
    <property type="entry name" value="YadA_stalk"/>
    <property type="match status" value="14"/>
</dbReference>
<evidence type="ECO:0000256" key="2">
    <source>
        <dbReference type="ARBA" id="ARBA00004442"/>
    </source>
</evidence>
<feature type="domain" description="Trimeric autotransporter adhesin YadA-like head" evidence="12">
    <location>
        <begin position="778"/>
        <end position="804"/>
    </location>
</feature>
<name>A0AAU7KFW2_9GAMM</name>
<feature type="domain" description="Trimeric autotransporter adhesin YadA-like stalk" evidence="13">
    <location>
        <begin position="579"/>
        <end position="610"/>
    </location>
</feature>
<dbReference type="RefSeq" id="WP_348827019.1">
    <property type="nucleotide sequence ID" value="NZ_CP098827.1"/>
</dbReference>
<feature type="domain" description="Trimeric autotransporter adhesin YadA-like stalk" evidence="13">
    <location>
        <begin position="300"/>
        <end position="334"/>
    </location>
</feature>
<accession>A0AAU7KFW2</accession>
<evidence type="ECO:0000256" key="9">
    <source>
        <dbReference type="ARBA" id="ARBA00023136"/>
    </source>
</evidence>
<evidence type="ECO:0000256" key="1">
    <source>
        <dbReference type="ARBA" id="ARBA00004241"/>
    </source>
</evidence>
<dbReference type="EMBL" id="CP098827">
    <property type="protein sequence ID" value="XBO70269.1"/>
    <property type="molecule type" value="Genomic_DNA"/>
</dbReference>
<keyword evidence="9" id="KW-0472">Membrane</keyword>
<feature type="domain" description="Trimeric autotransporter adhesin YadA-like C-terminal membrane anchor" evidence="11">
    <location>
        <begin position="1395"/>
        <end position="1449"/>
    </location>
</feature>